<accession>A0AAN8IB31</accession>
<feature type="compositionally biased region" description="Acidic residues" evidence="8">
    <location>
        <begin position="133"/>
        <end position="148"/>
    </location>
</feature>
<comment type="function">
    <text evidence="1">Involved in the biogenesis of the 60S ribosomal subunit.</text>
</comment>
<keyword evidence="6" id="KW-0539">Nucleus</keyword>
<evidence type="ECO:0000313" key="9">
    <source>
        <dbReference type="EMBL" id="KAK5956390.1"/>
    </source>
</evidence>
<feature type="compositionally biased region" description="Basic residues" evidence="8">
    <location>
        <begin position="8"/>
        <end position="25"/>
    </location>
</feature>
<dbReference type="PANTHER" id="PTHR13243:SF1">
    <property type="entry name" value="NUCLEOLAR PROTEIN 16"/>
    <property type="match status" value="1"/>
</dbReference>
<evidence type="ECO:0000256" key="3">
    <source>
        <dbReference type="ARBA" id="ARBA00008479"/>
    </source>
</evidence>
<feature type="compositionally biased region" description="Basic residues" evidence="8">
    <location>
        <begin position="218"/>
        <end position="227"/>
    </location>
</feature>
<comment type="subunit">
    <text evidence="4">Component of the pre-66S ribosomal particle.</text>
</comment>
<evidence type="ECO:0000256" key="1">
    <source>
        <dbReference type="ARBA" id="ARBA00002889"/>
    </source>
</evidence>
<evidence type="ECO:0000256" key="2">
    <source>
        <dbReference type="ARBA" id="ARBA00004604"/>
    </source>
</evidence>
<protein>
    <recommendedName>
        <fullName evidence="5">Nucleolar protein 16</fullName>
    </recommendedName>
</protein>
<comment type="similarity">
    <text evidence="3">Belongs to the NOP16 family.</text>
</comment>
<dbReference type="Pfam" id="PF09420">
    <property type="entry name" value="Nop16"/>
    <property type="match status" value="1"/>
</dbReference>
<comment type="caution">
    <text evidence="9">The sequence shown here is derived from an EMBL/GenBank/DDBJ whole genome shotgun (WGS) entry which is preliminary data.</text>
</comment>
<dbReference type="Proteomes" id="UP001316803">
    <property type="component" value="Unassembled WGS sequence"/>
</dbReference>
<evidence type="ECO:0000256" key="8">
    <source>
        <dbReference type="SAM" id="MobiDB-lite"/>
    </source>
</evidence>
<evidence type="ECO:0000256" key="7">
    <source>
        <dbReference type="ARBA" id="ARBA00023274"/>
    </source>
</evidence>
<keyword evidence="7" id="KW-0687">Ribonucleoprotein</keyword>
<feature type="region of interest" description="Disordered" evidence="8">
    <location>
        <begin position="121"/>
        <end position="150"/>
    </location>
</feature>
<keyword evidence="10" id="KW-1185">Reference proteome</keyword>
<dbReference type="AlphaFoldDB" id="A0AAN8IB31"/>
<dbReference type="GO" id="GO:0042273">
    <property type="term" value="P:ribosomal large subunit biogenesis"/>
    <property type="evidence" value="ECO:0007669"/>
    <property type="project" value="TreeGrafter"/>
</dbReference>
<name>A0AAN8IB31_9EURO</name>
<comment type="subcellular location">
    <subcellularLocation>
        <location evidence="2">Nucleus</location>
        <location evidence="2">Nucleolus</location>
    </subcellularLocation>
</comment>
<evidence type="ECO:0000256" key="5">
    <source>
        <dbReference type="ARBA" id="ARBA00015522"/>
    </source>
</evidence>
<organism evidence="9 10">
    <name type="scientific">Knufia fluminis</name>
    <dbReference type="NCBI Taxonomy" id="191047"/>
    <lineage>
        <taxon>Eukaryota</taxon>
        <taxon>Fungi</taxon>
        <taxon>Dikarya</taxon>
        <taxon>Ascomycota</taxon>
        <taxon>Pezizomycotina</taxon>
        <taxon>Eurotiomycetes</taxon>
        <taxon>Chaetothyriomycetidae</taxon>
        <taxon>Chaetothyriales</taxon>
        <taxon>Trichomeriaceae</taxon>
        <taxon>Knufia</taxon>
    </lineage>
</organism>
<dbReference type="GO" id="GO:0005730">
    <property type="term" value="C:nucleolus"/>
    <property type="evidence" value="ECO:0007669"/>
    <property type="project" value="UniProtKB-SubCell"/>
</dbReference>
<dbReference type="GO" id="GO:1990904">
    <property type="term" value="C:ribonucleoprotein complex"/>
    <property type="evidence" value="ECO:0007669"/>
    <property type="project" value="UniProtKB-KW"/>
</dbReference>
<proteinExistence type="inferred from homology"/>
<evidence type="ECO:0000313" key="10">
    <source>
        <dbReference type="Proteomes" id="UP001316803"/>
    </source>
</evidence>
<dbReference type="PANTHER" id="PTHR13243">
    <property type="entry name" value="HSPC111 PROTEIN-RELATED"/>
    <property type="match status" value="1"/>
</dbReference>
<evidence type="ECO:0000256" key="4">
    <source>
        <dbReference type="ARBA" id="ARBA00011187"/>
    </source>
</evidence>
<feature type="region of interest" description="Disordered" evidence="8">
    <location>
        <begin position="1"/>
        <end position="25"/>
    </location>
</feature>
<dbReference type="EMBL" id="JAKLMC020000005">
    <property type="protein sequence ID" value="KAK5956390.1"/>
    <property type="molecule type" value="Genomic_DNA"/>
</dbReference>
<reference evidence="9 10" key="1">
    <citation type="submission" date="2022-12" db="EMBL/GenBank/DDBJ databases">
        <title>Genomic features and morphological characterization of a novel Knufia sp. strain isolated from spacecraft assembly facility.</title>
        <authorList>
            <person name="Teixeira M."/>
            <person name="Chander A.M."/>
            <person name="Stajich J.E."/>
            <person name="Venkateswaran K."/>
        </authorList>
    </citation>
    <scope>NUCLEOTIDE SEQUENCE [LARGE SCALE GENOMIC DNA]</scope>
    <source>
        <strain evidence="9 10">FJI-L2-BK-P2</strain>
    </source>
</reference>
<sequence>MGRELQKRKNRSSRPRVKPKVLGRTKAGKKKVNFLGNETIAQNWDRGLTLEQNYKRLGLSTKLNSSIAGPRKIKGRSEAIPLQHDSLAIKANNLQATTKPQEVRVERDPDTGRILRVVQPDADQVNNNPLDDPLNDLSDDESDLEEAENSNNIVSQLEAQAAQEAEIEAKRKRPRLQSSREEEWIAKLVEAHGDDITAMSRDRKLNTMQQSQGDIARRVKKWKQKHG</sequence>
<feature type="region of interest" description="Disordered" evidence="8">
    <location>
        <begin position="205"/>
        <end position="227"/>
    </location>
</feature>
<dbReference type="InterPro" id="IPR019002">
    <property type="entry name" value="Ribosome_biogenesis_Nop16"/>
</dbReference>
<evidence type="ECO:0000256" key="6">
    <source>
        <dbReference type="ARBA" id="ARBA00023242"/>
    </source>
</evidence>
<gene>
    <name evidence="9" type="primary">NOP16</name>
    <name evidence="9" type="ORF">OHC33_002967</name>
</gene>